<dbReference type="InterPro" id="IPR035908">
    <property type="entry name" value="F0_ATP_A_sf"/>
</dbReference>
<dbReference type="PROSITE" id="PS00449">
    <property type="entry name" value="ATPASE_A"/>
    <property type="match status" value="1"/>
</dbReference>
<comment type="function">
    <text evidence="12 13">Key component of the proton channel; it plays a direct role in the translocation of protons across the membrane.</text>
</comment>
<protein>
    <recommendedName>
        <fullName evidence="12 13">ATP synthase subunit a</fullName>
    </recommendedName>
    <alternativeName>
        <fullName evidence="12">ATP synthase F0 sector subunit a</fullName>
    </alternativeName>
    <alternativeName>
        <fullName evidence="12">F-ATPase subunit 6</fullName>
    </alternativeName>
</protein>
<gene>
    <name evidence="12" type="primary">atpB</name>
    <name evidence="14" type="ORF">Ga0061069_103121</name>
</gene>
<dbReference type="GO" id="GO:0046933">
    <property type="term" value="F:proton-transporting ATP synthase activity, rotational mechanism"/>
    <property type="evidence" value="ECO:0007669"/>
    <property type="project" value="UniProtKB-UniRule"/>
</dbReference>
<dbReference type="CDD" id="cd00310">
    <property type="entry name" value="ATP-synt_Fo_a_6"/>
    <property type="match status" value="1"/>
</dbReference>
<feature type="transmembrane region" description="Helical" evidence="12">
    <location>
        <begin position="181"/>
        <end position="204"/>
    </location>
</feature>
<keyword evidence="15" id="KW-1185">Reference proteome</keyword>
<keyword evidence="8 12" id="KW-1133">Transmembrane helix</keyword>
<feature type="transmembrane region" description="Helical" evidence="12">
    <location>
        <begin position="40"/>
        <end position="58"/>
    </location>
</feature>
<keyword evidence="4 12" id="KW-1003">Cell membrane</keyword>
<comment type="similarity">
    <text evidence="2 12 13">Belongs to the ATPase A chain family.</text>
</comment>
<dbReference type="InterPro" id="IPR045082">
    <property type="entry name" value="ATP_syn_F0_a_bact/chloroplast"/>
</dbReference>
<dbReference type="GO" id="GO:0005886">
    <property type="term" value="C:plasma membrane"/>
    <property type="evidence" value="ECO:0007669"/>
    <property type="project" value="UniProtKB-SubCell"/>
</dbReference>
<dbReference type="Pfam" id="PF00119">
    <property type="entry name" value="ATP-synt_A"/>
    <property type="match status" value="1"/>
</dbReference>
<name>A0A0K6HX45_9BURK</name>
<evidence type="ECO:0000256" key="8">
    <source>
        <dbReference type="ARBA" id="ARBA00022989"/>
    </source>
</evidence>
<proteinExistence type="inferred from homology"/>
<evidence type="ECO:0000256" key="4">
    <source>
        <dbReference type="ARBA" id="ARBA00022475"/>
    </source>
</evidence>
<dbReference type="GO" id="GO:0042777">
    <property type="term" value="P:proton motive force-driven plasma membrane ATP synthesis"/>
    <property type="evidence" value="ECO:0007669"/>
    <property type="project" value="TreeGrafter"/>
</dbReference>
<evidence type="ECO:0000256" key="5">
    <source>
        <dbReference type="ARBA" id="ARBA00022547"/>
    </source>
</evidence>
<evidence type="ECO:0000256" key="9">
    <source>
        <dbReference type="ARBA" id="ARBA00023065"/>
    </source>
</evidence>
<evidence type="ECO:0000256" key="7">
    <source>
        <dbReference type="ARBA" id="ARBA00022781"/>
    </source>
</evidence>
<reference evidence="15" key="1">
    <citation type="submission" date="2015-08" db="EMBL/GenBank/DDBJ databases">
        <authorList>
            <person name="Varghese N."/>
        </authorList>
    </citation>
    <scope>NUCLEOTIDE SEQUENCE [LARGE SCALE GENOMIC DNA]</scope>
    <source>
        <strain evidence="15">DSM 18181</strain>
    </source>
</reference>
<dbReference type="InterPro" id="IPR023011">
    <property type="entry name" value="ATP_synth_F0_asu_AS"/>
</dbReference>
<dbReference type="AlphaFoldDB" id="A0A0K6HX45"/>
<evidence type="ECO:0000256" key="11">
    <source>
        <dbReference type="ARBA" id="ARBA00023310"/>
    </source>
</evidence>
<keyword evidence="9 12" id="KW-0406">Ion transport</keyword>
<comment type="subcellular location">
    <subcellularLocation>
        <location evidence="12 13">Cell membrane</location>
        <topology evidence="12 13">Multi-pass membrane protein</topology>
    </subcellularLocation>
    <subcellularLocation>
        <location evidence="1">Membrane</location>
        <topology evidence="1">Multi-pass membrane protein</topology>
    </subcellularLocation>
</comment>
<keyword evidence="10 12" id="KW-0472">Membrane</keyword>
<feature type="transmembrane region" description="Helical" evidence="12">
    <location>
        <begin position="96"/>
        <end position="114"/>
    </location>
</feature>
<keyword evidence="3 12" id="KW-0813">Transport</keyword>
<feature type="transmembrane region" description="Helical" evidence="12">
    <location>
        <begin position="224"/>
        <end position="247"/>
    </location>
</feature>
<dbReference type="OrthoDB" id="9789241at2"/>
<dbReference type="NCBIfam" id="TIGR01131">
    <property type="entry name" value="ATP_synt_6_or_A"/>
    <property type="match status" value="1"/>
</dbReference>
<evidence type="ECO:0000256" key="6">
    <source>
        <dbReference type="ARBA" id="ARBA00022692"/>
    </source>
</evidence>
<evidence type="ECO:0000256" key="13">
    <source>
        <dbReference type="RuleBase" id="RU000483"/>
    </source>
</evidence>
<dbReference type="InterPro" id="IPR000568">
    <property type="entry name" value="ATP_synth_F0_asu"/>
</dbReference>
<keyword evidence="5 12" id="KW-0138">CF(0)</keyword>
<accession>A0A0K6HX45</accession>
<evidence type="ECO:0000256" key="3">
    <source>
        <dbReference type="ARBA" id="ARBA00022448"/>
    </source>
</evidence>
<dbReference type="STRING" id="339866.GCA_001418255_01001"/>
<dbReference type="PANTHER" id="PTHR42823:SF3">
    <property type="entry name" value="ATP SYNTHASE SUBUNIT A, CHLOROPLASTIC"/>
    <property type="match status" value="1"/>
</dbReference>
<evidence type="ECO:0000313" key="14">
    <source>
        <dbReference type="EMBL" id="CUA95489.1"/>
    </source>
</evidence>
<organism evidence="14 15">
    <name type="scientific">Thiomonas bhubaneswarensis</name>
    <dbReference type="NCBI Taxonomy" id="339866"/>
    <lineage>
        <taxon>Bacteria</taxon>
        <taxon>Pseudomonadati</taxon>
        <taxon>Pseudomonadota</taxon>
        <taxon>Betaproteobacteria</taxon>
        <taxon>Burkholderiales</taxon>
        <taxon>Thiomonas</taxon>
    </lineage>
</organism>
<feature type="transmembrane region" description="Helical" evidence="12">
    <location>
        <begin position="254"/>
        <end position="279"/>
    </location>
</feature>
<evidence type="ECO:0000313" key="15">
    <source>
        <dbReference type="Proteomes" id="UP000183649"/>
    </source>
</evidence>
<dbReference type="HAMAP" id="MF_01393">
    <property type="entry name" value="ATP_synth_a_bact"/>
    <property type="match status" value="1"/>
</dbReference>
<dbReference type="NCBIfam" id="NF004477">
    <property type="entry name" value="PRK05815.1-1"/>
    <property type="match status" value="1"/>
</dbReference>
<keyword evidence="11 12" id="KW-0066">ATP synthesis</keyword>
<sequence>MSAEQHTITAGEYIVHHLTHWTSGPRTGVVDFGIIDIDSIFFSVLLGVIACYVLWRVAKNMTSGKPGRMQAAVEFLVEFVDEQARGIVRNAKSREFVAPLAFISFVWIVMMNLMDLLPVDLLPRIWQTAGAAAGHDPEHMYMRVVPTADLSIALGMSITILLLSLYYGIKIKGIGGWVHELFTAPFGNHFLLWPLNFAMQILEYLAKTLSHGMRLFGNLYAEEILFMIIALMGAAGLSSLTGWALFVGNIAAGLAWSIFSLLVIVLQGFIFMMLTLVYIGQAHDHH</sequence>
<evidence type="ECO:0000256" key="12">
    <source>
        <dbReference type="HAMAP-Rule" id="MF_01393"/>
    </source>
</evidence>
<dbReference type="Proteomes" id="UP000183649">
    <property type="component" value="Unassembled WGS sequence"/>
</dbReference>
<dbReference type="Gene3D" id="1.20.120.220">
    <property type="entry name" value="ATP synthase, F0 complex, subunit A"/>
    <property type="match status" value="1"/>
</dbReference>
<evidence type="ECO:0000256" key="1">
    <source>
        <dbReference type="ARBA" id="ARBA00004141"/>
    </source>
</evidence>
<dbReference type="EMBL" id="CYHF01000003">
    <property type="protein sequence ID" value="CUA95489.1"/>
    <property type="molecule type" value="Genomic_DNA"/>
</dbReference>
<dbReference type="PANTHER" id="PTHR42823">
    <property type="entry name" value="ATP SYNTHASE SUBUNIT A, CHLOROPLASTIC"/>
    <property type="match status" value="1"/>
</dbReference>
<dbReference type="GO" id="GO:0045259">
    <property type="term" value="C:proton-transporting ATP synthase complex"/>
    <property type="evidence" value="ECO:0007669"/>
    <property type="project" value="UniProtKB-KW"/>
</dbReference>
<keyword evidence="7 12" id="KW-0375">Hydrogen ion transport</keyword>
<dbReference type="SUPFAM" id="SSF81336">
    <property type="entry name" value="F1F0 ATP synthase subunit A"/>
    <property type="match status" value="1"/>
</dbReference>
<feature type="transmembrane region" description="Helical" evidence="12">
    <location>
        <begin position="150"/>
        <end position="169"/>
    </location>
</feature>
<dbReference type="FunFam" id="1.20.120.220:FF:000002">
    <property type="entry name" value="ATP synthase subunit a"/>
    <property type="match status" value="1"/>
</dbReference>
<dbReference type="RefSeq" id="WP_055449935.1">
    <property type="nucleotide sequence ID" value="NZ_CYHF01000003.1"/>
</dbReference>
<evidence type="ECO:0000256" key="10">
    <source>
        <dbReference type="ARBA" id="ARBA00023136"/>
    </source>
</evidence>
<evidence type="ECO:0000256" key="2">
    <source>
        <dbReference type="ARBA" id="ARBA00006810"/>
    </source>
</evidence>
<keyword evidence="6 12" id="KW-0812">Transmembrane</keyword>